<dbReference type="OrthoDB" id="5988483at2759"/>
<reference evidence="1" key="1">
    <citation type="submission" date="2020-04" db="EMBL/GenBank/DDBJ databases">
        <authorList>
            <person name="Alioto T."/>
            <person name="Alioto T."/>
            <person name="Gomez Garrido J."/>
        </authorList>
    </citation>
    <scope>NUCLEOTIDE SEQUENCE</scope>
    <source>
        <strain evidence="1">A484AB</strain>
    </source>
</reference>
<proteinExistence type="predicted"/>
<accession>A0A7D9J3T3</accession>
<evidence type="ECO:0000313" key="1">
    <source>
        <dbReference type="EMBL" id="CAB4021307.1"/>
    </source>
</evidence>
<comment type="caution">
    <text evidence="1">The sequence shown here is derived from an EMBL/GenBank/DDBJ whole genome shotgun (WGS) entry which is preliminary data.</text>
</comment>
<dbReference type="AlphaFoldDB" id="A0A7D9J3T3"/>
<gene>
    <name evidence="1" type="ORF">PACLA_8A053933</name>
</gene>
<feature type="non-terminal residue" evidence="1">
    <location>
        <position position="644"/>
    </location>
</feature>
<evidence type="ECO:0000313" key="2">
    <source>
        <dbReference type="Proteomes" id="UP001152795"/>
    </source>
</evidence>
<sequence length="644" mass="74008">MFKINGAFQRAKRRVNANIQAFKEMKKEVEESVELKGEAGRRKKYKLLQKMKLKKLRHVFEGRGRMLKCKEFPDLAAVMEYAFGESDHIERGGGGLESHPRLTDTVLYRAADSNTIMKDARETVLALAPNEFDISLSSCFNYTQNYKEGTYQATRHHSGRGINACISLHKPPRIGVEKFVVNLRWSSQNVNISMDFAHLHSDNVMIDSKDAKAKQSPGRCFTQTVQRAFNEIFLLLANPALDQYFRNPETGKLKEHFIFVVDNGPSEAPSHPMVKMWLARMLLVLQLKSITQKSFAEYHSKRNPVERVHSVENRALSNEVFTSTGVHKEYEKGDQQHLENMEFMVGEVVKCLKKAQYGGKPISSQRGIGNEDNFVFDDEIKLLNFLSRSEKLKNENNEHYSPKKNNLWQEVALIWNLNVDFIGCYREDYQRLENTFDEEGEQTCWASKYATIIANPDILDEYKELLVAQPIPDYVRWYNTGGELHYIPLEKLLDLNTNVIDSTPAAFLPSNILDICFKIFKHDVESIIPSIALLSWCTEDEDWVKQKRKFFGQNQEAIRSVGANVLAMWSKDEIGSTGWKSDTVEVEFDVEEGAHYQYVVKDEVKARRLKLAKDTQKKVDDYENIFQIGAVIRWSADDVVEVGP</sequence>
<dbReference type="Proteomes" id="UP001152795">
    <property type="component" value="Unassembled WGS sequence"/>
</dbReference>
<name>A0A7D9J3T3_PARCT</name>
<organism evidence="1 2">
    <name type="scientific">Paramuricea clavata</name>
    <name type="common">Red gorgonian</name>
    <name type="synonym">Violescent sea-whip</name>
    <dbReference type="NCBI Taxonomy" id="317549"/>
    <lineage>
        <taxon>Eukaryota</taxon>
        <taxon>Metazoa</taxon>
        <taxon>Cnidaria</taxon>
        <taxon>Anthozoa</taxon>
        <taxon>Octocorallia</taxon>
        <taxon>Malacalcyonacea</taxon>
        <taxon>Plexauridae</taxon>
        <taxon>Paramuricea</taxon>
    </lineage>
</organism>
<dbReference type="EMBL" id="CACRXK020011371">
    <property type="protein sequence ID" value="CAB4021307.1"/>
    <property type="molecule type" value="Genomic_DNA"/>
</dbReference>
<keyword evidence="2" id="KW-1185">Reference proteome</keyword>
<protein>
    <submittedName>
        <fullName evidence="1">Uncharacterized protein</fullName>
    </submittedName>
</protein>